<dbReference type="Proteomes" id="UP000199572">
    <property type="component" value="Unassembled WGS sequence"/>
</dbReference>
<name>A0A1H9PS92_9SPHI</name>
<dbReference type="Pfam" id="PF05569">
    <property type="entry name" value="Peptidase_M56"/>
    <property type="match status" value="1"/>
</dbReference>
<evidence type="ECO:0000256" key="1">
    <source>
        <dbReference type="SAM" id="MobiDB-lite"/>
    </source>
</evidence>
<feature type="transmembrane region" description="Helical" evidence="2">
    <location>
        <begin position="233"/>
        <end position="255"/>
    </location>
</feature>
<evidence type="ECO:0000313" key="4">
    <source>
        <dbReference type="EMBL" id="SER51186.1"/>
    </source>
</evidence>
<proteinExistence type="predicted"/>
<dbReference type="EMBL" id="FOGG01000010">
    <property type="protein sequence ID" value="SER51186.1"/>
    <property type="molecule type" value="Genomic_DNA"/>
</dbReference>
<dbReference type="STRING" id="390241.SAMN04488023_11090"/>
<dbReference type="InterPro" id="IPR052173">
    <property type="entry name" value="Beta-lactam_resp_regulator"/>
</dbReference>
<dbReference type="AlphaFoldDB" id="A0A1H9PS92"/>
<feature type="region of interest" description="Disordered" evidence="1">
    <location>
        <begin position="368"/>
        <end position="431"/>
    </location>
</feature>
<feature type="transmembrane region" description="Helical" evidence="2">
    <location>
        <begin position="53"/>
        <end position="70"/>
    </location>
</feature>
<evidence type="ECO:0000256" key="2">
    <source>
        <dbReference type="SAM" id="Phobius"/>
    </source>
</evidence>
<reference evidence="4 5" key="1">
    <citation type="submission" date="2016-10" db="EMBL/GenBank/DDBJ databases">
        <authorList>
            <person name="de Groot N.N."/>
        </authorList>
    </citation>
    <scope>NUCLEOTIDE SEQUENCE [LARGE SCALE GENOMIC DNA]</scope>
    <source>
        <strain evidence="4 5">DSM 18610</strain>
    </source>
</reference>
<feature type="domain" description="Peptidase M56" evidence="3">
    <location>
        <begin position="48"/>
        <end position="312"/>
    </location>
</feature>
<protein>
    <submittedName>
        <fullName evidence="4">BlaR1 peptidase M56</fullName>
    </submittedName>
</protein>
<dbReference type="RefSeq" id="WP_090883945.1">
    <property type="nucleotide sequence ID" value="NZ_FOGG01000010.1"/>
</dbReference>
<dbReference type="PANTHER" id="PTHR34978">
    <property type="entry name" value="POSSIBLE SENSOR-TRANSDUCER PROTEIN BLAR"/>
    <property type="match status" value="1"/>
</dbReference>
<keyword evidence="2" id="KW-0472">Membrane</keyword>
<keyword evidence="2" id="KW-0812">Transmembrane</keyword>
<organism evidence="4 5">
    <name type="scientific">Pedobacter rhizosphaerae</name>
    <dbReference type="NCBI Taxonomy" id="390241"/>
    <lineage>
        <taxon>Bacteria</taxon>
        <taxon>Pseudomonadati</taxon>
        <taxon>Bacteroidota</taxon>
        <taxon>Sphingobacteriia</taxon>
        <taxon>Sphingobacteriales</taxon>
        <taxon>Sphingobacteriaceae</taxon>
        <taxon>Pedobacter</taxon>
    </lineage>
</organism>
<keyword evidence="5" id="KW-1185">Reference proteome</keyword>
<keyword evidence="2" id="KW-1133">Transmembrane helix</keyword>
<dbReference type="CDD" id="cd07341">
    <property type="entry name" value="M56_BlaR1_MecR1_like"/>
    <property type="match status" value="1"/>
</dbReference>
<gene>
    <name evidence="4" type="ORF">SAMN04488023_11090</name>
</gene>
<evidence type="ECO:0000313" key="5">
    <source>
        <dbReference type="Proteomes" id="UP000199572"/>
    </source>
</evidence>
<dbReference type="OrthoDB" id="15218at2"/>
<dbReference type="Gene3D" id="3.30.2010.10">
    <property type="entry name" value="Metalloproteases ('zincins'), catalytic domain"/>
    <property type="match status" value="1"/>
</dbReference>
<feature type="transmembrane region" description="Helical" evidence="2">
    <location>
        <begin position="20"/>
        <end position="41"/>
    </location>
</feature>
<evidence type="ECO:0000259" key="3">
    <source>
        <dbReference type="Pfam" id="PF05569"/>
    </source>
</evidence>
<feature type="compositionally biased region" description="Basic and acidic residues" evidence="1">
    <location>
        <begin position="377"/>
        <end position="431"/>
    </location>
</feature>
<dbReference type="InterPro" id="IPR008756">
    <property type="entry name" value="Peptidase_M56"/>
</dbReference>
<sequence>MELKLMSFLPENWLNALGNTLFHSLWLGVLMALLGGMVVFLTSKQRATLRYNLLVVCLVLFVGATTFVFAREIQQSKTLEVYQSLTTKQNLKNTTHSGAYFFAERRATLNNVIDQLLYFWQQYAAQIVLIWFLVICFKSLQMLTGLRGIYQLRHKETYGAGKLWEDKLQVLCKRLEVSQTVKILQSRLAQVPMVIGHFKPLVLVPLGLLNGLSATAVEAVLAHELAHVKRRDYLVNFLQSFIEIIFFFNPAVMWVSYLIKTEREHCCDDLAIACVQDRKNYVKALIFCQEFKRSAPAYAMAINGKKGKLLNRASRMLFNTNSTLNKMEKTILSCALVSVVICTAAIRNESRAKMPSNTQMTSYHVAVQDTAKKKTQKAREKQVSSENLEKEINEKVLKAEKEHLEKSRKTEKQKREQASDQRQHLSDQQRYLREQKKYIDEQKRYADEQRKYAAEQKRYHLEASRVSKESGNMNTPKVPPAPPLPAAAPLNQYVPQAIPTPKVPATPPSPAIYKAPPAPPLPPKNIGNVEVEAGRNVDLKSGVNVSVKTNSARKVTTKSVTNGDGKDYSDEINQDLLRDHIITSLQNLSYKLNKNNLIVNGQKLEGTIHQKYKEKYLKNSNHSLLYNYSVYNW</sequence>
<dbReference type="PANTHER" id="PTHR34978:SF3">
    <property type="entry name" value="SLR0241 PROTEIN"/>
    <property type="match status" value="1"/>
</dbReference>
<accession>A0A1H9PS92</accession>